<evidence type="ECO:0000256" key="2">
    <source>
        <dbReference type="PIRNR" id="PIRNR037514"/>
    </source>
</evidence>
<dbReference type="GO" id="GO:0005968">
    <property type="term" value="C:Rab-protein geranylgeranyltransferase complex"/>
    <property type="evidence" value="ECO:0007669"/>
    <property type="project" value="TreeGrafter"/>
</dbReference>
<comment type="similarity">
    <text evidence="1 2">Belongs to the Rab GDI family.</text>
</comment>
<dbReference type="SUPFAM" id="SSF51905">
    <property type="entry name" value="FAD/NAD(P)-binding domain"/>
    <property type="match status" value="1"/>
</dbReference>
<dbReference type="PANTHER" id="PTHR11787:SF4">
    <property type="entry name" value="CHM, RAB ESCORT PROTEIN 1"/>
    <property type="match status" value="1"/>
</dbReference>
<dbReference type="GO" id="GO:0005092">
    <property type="term" value="F:GDP-dissociation inhibitor activity"/>
    <property type="evidence" value="ECO:0007669"/>
    <property type="project" value="UniProtKB-UniRule"/>
</dbReference>
<dbReference type="EMBL" id="JAPEUX010000003">
    <property type="protein sequence ID" value="KAJ4356365.1"/>
    <property type="molecule type" value="Genomic_DNA"/>
</dbReference>
<dbReference type="GeneID" id="80907927"/>
<keyword evidence="4" id="KW-1185">Reference proteome</keyword>
<accession>A0A9W9CD67</accession>
<dbReference type="OrthoDB" id="1923006at2759"/>
<dbReference type="Gene3D" id="3.30.519.10">
    <property type="entry name" value="Guanine Nucleotide Dissociation Inhibitor, domain 2"/>
    <property type="match status" value="1"/>
</dbReference>
<proteinExistence type="inferred from homology"/>
<dbReference type="PRINTS" id="PR00891">
    <property type="entry name" value="RABGDIREP"/>
</dbReference>
<organism evidence="3 4">
    <name type="scientific">Didymosphaeria variabile</name>
    <dbReference type="NCBI Taxonomy" id="1932322"/>
    <lineage>
        <taxon>Eukaryota</taxon>
        <taxon>Fungi</taxon>
        <taxon>Dikarya</taxon>
        <taxon>Ascomycota</taxon>
        <taxon>Pezizomycotina</taxon>
        <taxon>Dothideomycetes</taxon>
        <taxon>Pleosporomycetidae</taxon>
        <taxon>Pleosporales</taxon>
        <taxon>Massarineae</taxon>
        <taxon>Didymosphaeriaceae</taxon>
        <taxon>Didymosphaeria</taxon>
    </lineage>
</organism>
<dbReference type="GO" id="GO:0005634">
    <property type="term" value="C:nucleus"/>
    <property type="evidence" value="ECO:0007669"/>
    <property type="project" value="TreeGrafter"/>
</dbReference>
<sequence length="548" mass="59696">MDTLDNTHWDVVIAGTGLQQSLLALALSRSDKKILHVDQNPYYSGSAAAFSIPEAEEWVAKVNHGVFHAAFAEASIHEPEPSESDSAALSRKPGRQYNLALAPEIIYSGSAFRRYLVTSQAHHQVAFLPVGSWWVHSADGTNGKETGSLEKVPNTREDLFGNNTLDFPAKRKLVKILRFILDYENDDEKVKWEQYRASPFSDFLSAVFKAPAVLSTPLLALTMSTKSLESVTTEYALPRIARHLRSIGTLGKFSALIPKYGGLDEFCQVACRACAVGGGVYVLGNGLSTSSGFVSTVQIPVESPSDTEKDLANSNPVSRDGSAVRQNMTAMTNHVSSVRLHLKDGEAITARWVVAESARDQAEGSLCKSVSIVSSALSKLFPPVMVEERPFQPGSAILIFPSGSLSLPDELDGHQGIPPVHVHIHSSESGECPAGQCVLYASTSLSGKRGFELLSHATSLLLSSVDVSPSPRIIWSMQYEQRAMPSMEPLPLLDGAETHFLGLPPLPLDLVVDDVVFDRVRAIWQTITNEEPEQFLVFKDREAEDDDL</sequence>
<gene>
    <name evidence="3" type="primary">MRS6</name>
    <name evidence="3" type="ORF">N0V89_004397</name>
</gene>
<dbReference type="InterPro" id="IPR017230">
    <property type="entry name" value="Mrs6"/>
</dbReference>
<dbReference type="PANTHER" id="PTHR11787">
    <property type="entry name" value="RAB GDP-DISSOCIATION INHIBITOR"/>
    <property type="match status" value="1"/>
</dbReference>
<dbReference type="Pfam" id="PF00996">
    <property type="entry name" value="GDI"/>
    <property type="match status" value="1"/>
</dbReference>
<dbReference type="InterPro" id="IPR018203">
    <property type="entry name" value="GDP_dissociation_inhibitor"/>
</dbReference>
<evidence type="ECO:0000256" key="1">
    <source>
        <dbReference type="ARBA" id="ARBA00005593"/>
    </source>
</evidence>
<dbReference type="GO" id="GO:0007264">
    <property type="term" value="P:small GTPase-mediated signal transduction"/>
    <property type="evidence" value="ECO:0007669"/>
    <property type="project" value="UniProtKB-UniRule"/>
</dbReference>
<name>A0A9W9CD67_9PLEO</name>
<dbReference type="GO" id="GO:0016192">
    <property type="term" value="P:vesicle-mediated transport"/>
    <property type="evidence" value="ECO:0007669"/>
    <property type="project" value="TreeGrafter"/>
</dbReference>
<dbReference type="InterPro" id="IPR036188">
    <property type="entry name" value="FAD/NAD-bd_sf"/>
</dbReference>
<reference evidence="3" key="1">
    <citation type="submission" date="2022-10" db="EMBL/GenBank/DDBJ databases">
        <title>Tapping the CABI collections for fungal endophytes: first genome assemblies for Collariella, Neodidymelliopsis, Ascochyta clinopodiicola, Didymella pomorum, Didymosphaeria variabile, Neocosmospora piperis and Neocucurbitaria cava.</title>
        <authorList>
            <person name="Hill R."/>
        </authorList>
    </citation>
    <scope>NUCLEOTIDE SEQUENCE</scope>
    <source>
        <strain evidence="3">IMI 356815</strain>
    </source>
</reference>
<evidence type="ECO:0000313" key="3">
    <source>
        <dbReference type="EMBL" id="KAJ4356365.1"/>
    </source>
</evidence>
<dbReference type="Proteomes" id="UP001140513">
    <property type="component" value="Unassembled WGS sequence"/>
</dbReference>
<dbReference type="AlphaFoldDB" id="A0A9W9CD67"/>
<protein>
    <recommendedName>
        <fullName evidence="2">Rab proteins geranylgeranyltransferase</fullName>
    </recommendedName>
</protein>
<dbReference type="SUPFAM" id="SSF54373">
    <property type="entry name" value="FAD-linked reductases, C-terminal domain"/>
    <property type="match status" value="1"/>
</dbReference>
<comment type="caution">
    <text evidence="3">The sequence shown here is derived from an EMBL/GenBank/DDBJ whole genome shotgun (WGS) entry which is preliminary data.</text>
</comment>
<dbReference type="GO" id="GO:0005829">
    <property type="term" value="C:cytosol"/>
    <property type="evidence" value="ECO:0007669"/>
    <property type="project" value="TreeGrafter"/>
</dbReference>
<evidence type="ECO:0000313" key="4">
    <source>
        <dbReference type="Proteomes" id="UP001140513"/>
    </source>
</evidence>
<dbReference type="Gene3D" id="3.50.50.60">
    <property type="entry name" value="FAD/NAD(P)-binding domain"/>
    <property type="match status" value="1"/>
</dbReference>
<dbReference type="Gene3D" id="1.10.405.10">
    <property type="entry name" value="Guanine Nucleotide Dissociation Inhibitor, domain 1"/>
    <property type="match status" value="1"/>
</dbReference>
<dbReference type="PIRSF" id="PIRSF037514">
    <property type="entry name" value="Rab_ger_ger_transf_A_fun"/>
    <property type="match status" value="1"/>
</dbReference>
<dbReference type="RefSeq" id="XP_056073491.1">
    <property type="nucleotide sequence ID" value="XM_056213183.1"/>
</dbReference>